<dbReference type="PANTHER" id="PTHR24321:SF8">
    <property type="entry name" value="ESTRADIOL 17-BETA-DEHYDROGENASE 8-RELATED"/>
    <property type="match status" value="1"/>
</dbReference>
<reference evidence="3 4" key="1">
    <citation type="submission" date="2019-06" db="EMBL/GenBank/DDBJ databases">
        <title>Sequencing the genomes of 1000 actinobacteria strains.</title>
        <authorList>
            <person name="Klenk H.-P."/>
        </authorList>
    </citation>
    <scope>NUCLEOTIDE SEQUENCE [LARGE SCALE GENOMIC DNA]</scope>
    <source>
        <strain evidence="3 4">DSM 20169</strain>
    </source>
</reference>
<comment type="caution">
    <text evidence="3">The sequence shown here is derived from an EMBL/GenBank/DDBJ whole genome shotgun (WGS) entry which is preliminary data.</text>
</comment>
<gene>
    <name evidence="3" type="ORF">FB560_3067</name>
</gene>
<dbReference type="PANTHER" id="PTHR24321">
    <property type="entry name" value="DEHYDROGENASES, SHORT CHAIN"/>
    <property type="match status" value="1"/>
</dbReference>
<evidence type="ECO:0000256" key="1">
    <source>
        <dbReference type="ARBA" id="ARBA00006484"/>
    </source>
</evidence>
<keyword evidence="2" id="KW-0560">Oxidoreductase</keyword>
<keyword evidence="4" id="KW-1185">Reference proteome</keyword>
<dbReference type="Gene3D" id="3.40.50.720">
    <property type="entry name" value="NAD(P)-binding Rossmann-like Domain"/>
    <property type="match status" value="1"/>
</dbReference>
<dbReference type="PRINTS" id="PR00081">
    <property type="entry name" value="GDHRDH"/>
</dbReference>
<evidence type="ECO:0000313" key="3">
    <source>
        <dbReference type="EMBL" id="TQL81594.1"/>
    </source>
</evidence>
<organism evidence="3 4">
    <name type="scientific">Microbacterium saperdae</name>
    <dbReference type="NCBI Taxonomy" id="69368"/>
    <lineage>
        <taxon>Bacteria</taxon>
        <taxon>Bacillati</taxon>
        <taxon>Actinomycetota</taxon>
        <taxon>Actinomycetes</taxon>
        <taxon>Micrococcales</taxon>
        <taxon>Microbacteriaceae</taxon>
        <taxon>Microbacterium</taxon>
    </lineage>
</organism>
<evidence type="ECO:0000313" key="4">
    <source>
        <dbReference type="Proteomes" id="UP000317209"/>
    </source>
</evidence>
<comment type="similarity">
    <text evidence="1">Belongs to the short-chain dehydrogenases/reductases (SDR) family.</text>
</comment>
<name>A0A543B9R6_9MICO</name>
<dbReference type="InterPro" id="IPR002347">
    <property type="entry name" value="SDR_fam"/>
</dbReference>
<dbReference type="RefSeq" id="WP_170198172.1">
    <property type="nucleotide sequence ID" value="NZ_VFOX01000002.1"/>
</dbReference>
<dbReference type="EMBL" id="VFOX01000002">
    <property type="protein sequence ID" value="TQL81594.1"/>
    <property type="molecule type" value="Genomic_DNA"/>
</dbReference>
<sequence>MRGLEGRRYLVCGGASGLGEATAVRLHEEGARVIVADRNVDAARDLAETLGGCEHFGYDQGDPASVAALFAAVSAAGELNGVALVAGVHPGTVPLDDVDPARFRSVHDVNALGILLSLQEAARVVAKDDRSSLVVVGSVAGIRPVARNAIYASSKASAQAITRSVALELAGTGIRVNSVLPGSAITPLAVSQSSLEAIREDAARIIPIRRAAEASEVASAICFLLSDDASYVTATDLIVDGGLAAGSAS</sequence>
<dbReference type="Proteomes" id="UP000317209">
    <property type="component" value="Unassembled WGS sequence"/>
</dbReference>
<dbReference type="GO" id="GO:0016491">
    <property type="term" value="F:oxidoreductase activity"/>
    <property type="evidence" value="ECO:0007669"/>
    <property type="project" value="UniProtKB-KW"/>
</dbReference>
<dbReference type="SUPFAM" id="SSF51735">
    <property type="entry name" value="NAD(P)-binding Rossmann-fold domains"/>
    <property type="match status" value="1"/>
</dbReference>
<dbReference type="FunFam" id="3.40.50.720:FF:000084">
    <property type="entry name" value="Short-chain dehydrogenase reductase"/>
    <property type="match status" value="1"/>
</dbReference>
<dbReference type="InterPro" id="IPR036291">
    <property type="entry name" value="NAD(P)-bd_dom_sf"/>
</dbReference>
<protein>
    <submittedName>
        <fullName evidence="3">3-oxoacyl-[acyl-carrier protein] reductase</fullName>
    </submittedName>
</protein>
<evidence type="ECO:0000256" key="2">
    <source>
        <dbReference type="ARBA" id="ARBA00023002"/>
    </source>
</evidence>
<dbReference type="CDD" id="cd05233">
    <property type="entry name" value="SDR_c"/>
    <property type="match status" value="1"/>
</dbReference>
<dbReference type="InterPro" id="IPR020904">
    <property type="entry name" value="Sc_DH/Rdtase_CS"/>
</dbReference>
<accession>A0A543B9R6</accession>
<dbReference type="Pfam" id="PF13561">
    <property type="entry name" value="adh_short_C2"/>
    <property type="match status" value="1"/>
</dbReference>
<dbReference type="AlphaFoldDB" id="A0A543B9R6"/>
<proteinExistence type="inferred from homology"/>
<dbReference type="PROSITE" id="PS00061">
    <property type="entry name" value="ADH_SHORT"/>
    <property type="match status" value="1"/>
</dbReference>